<dbReference type="Pfam" id="PF13191">
    <property type="entry name" value="AAA_16"/>
    <property type="match status" value="1"/>
</dbReference>
<dbReference type="RefSeq" id="WP_116023360.1">
    <property type="nucleotide sequence ID" value="NZ_QTTT01000001.1"/>
</dbReference>
<evidence type="ECO:0000313" key="4">
    <source>
        <dbReference type="EMBL" id="REE97865.1"/>
    </source>
</evidence>
<dbReference type="GO" id="GO:0005737">
    <property type="term" value="C:cytoplasm"/>
    <property type="evidence" value="ECO:0007669"/>
    <property type="project" value="TreeGrafter"/>
</dbReference>
<dbReference type="InterPro" id="IPR027417">
    <property type="entry name" value="P-loop_NTPase"/>
</dbReference>
<protein>
    <submittedName>
        <fullName evidence="4">AAA ATPase-like protein</fullName>
    </submittedName>
</protein>
<accession>A0A3D9SXZ1</accession>
<keyword evidence="2" id="KW-0067">ATP-binding</keyword>
<dbReference type="AlphaFoldDB" id="A0A3D9SXZ1"/>
<sequence>MTPSLIGRDGLLDVLRTRVGRACAGHGGLVLVTGEAGVGKTSLLRCGADEAREQGMLVLHGSCWDSDAAPGYWPWTQVLRGLRRVSVGRDWEKAAGVPDLLGEGTLRADVDRFELFDTVATTLIGVSQSRPVMVVLDDLHWADAASLALLEFTAQHIWFERLLVVGAYRDVEVQRPDHPLGPLLGPLTAKATMLFLTGLAVDEVGELVRRTAGDRPDPALVEEVHRRTGGNPFFVEETARLWSTGHPVTTIASGVRATVHRRLSLLAEPVRDLLEAAAVLGREFRPELPAAGSGLPSGHVRALLEEAVRARLVTSTDDGLLRFAHDLVRESLYDALDPARRRRLHAAAVRAARGTMSTWRPHPTDLARHAYFAGEELDRDEAVRILVDAARHAGGRLANEEAAGHYRRALEVLGDDASHQRVLLTVDLGLELQLFGEFERSWQVFQDAADQARALGDPVLMGRVALTLYGMGCLGDETRLKARSMYDAYDALLARPLDAPPLGALPPAEMVGRVARRIVDDARDTGDDDALHIGLWARLQAIWGPDTVAERIAVARELIEVSRRRSDRAMEQLAASMCWVALLEADDPHYTEPYEAVVTAARVAAGTPRLALTAIIDQSVVLAFRGRFAEAEELIEEMLALPSPGATYHVHFACHHRWAIRLMQGRFADIERLRPALREQGYPRIDLLEAVTALERGERPPGPVAHPGQGTSGDASLELSITPLWLRYLAQDAAAARDDERCERARTALAPYRGQWMVSLYGWDIGGPMTLWAGLLDAAQGRWDDAVAELTRAQRSADRLHALPWSLRARVELASVLLARGAPDDAETAVRLLREAEPQARRLGMGHLADRARDLAPADAPAPRRPVEPPAHEFTRTGAVWRLRFDGRTVHVPDAKGLRDLHHLLGRPGTHVPAVRLLNPDGGATAVAAASLGGDPVLDDEGKARYRRRLERLDEEIDRMTSLGDDRRAAECDRERAALLEELRCAIGLTGRNRRLGDETERARKNVTARIRDALRKLDDRHPELAAHLRASVSTGVTCCYAPDGEIRWRL</sequence>
<evidence type="ECO:0000313" key="5">
    <source>
        <dbReference type="Proteomes" id="UP000256661"/>
    </source>
</evidence>
<keyword evidence="1" id="KW-0547">Nucleotide-binding</keyword>
<dbReference type="SUPFAM" id="SSF52540">
    <property type="entry name" value="P-loop containing nucleoside triphosphate hydrolases"/>
    <property type="match status" value="1"/>
</dbReference>
<keyword evidence="5" id="KW-1185">Reference proteome</keyword>
<dbReference type="GO" id="GO:0005524">
    <property type="term" value="F:ATP binding"/>
    <property type="evidence" value="ECO:0007669"/>
    <property type="project" value="UniProtKB-KW"/>
</dbReference>
<gene>
    <name evidence="4" type="ORF">DFJ69_3340</name>
</gene>
<dbReference type="OrthoDB" id="134712at2"/>
<evidence type="ECO:0000259" key="3">
    <source>
        <dbReference type="Pfam" id="PF13191"/>
    </source>
</evidence>
<dbReference type="InterPro" id="IPR041664">
    <property type="entry name" value="AAA_16"/>
</dbReference>
<name>A0A3D9SXZ1_9ACTN</name>
<dbReference type="EMBL" id="QTTT01000001">
    <property type="protein sequence ID" value="REE97865.1"/>
    <property type="molecule type" value="Genomic_DNA"/>
</dbReference>
<reference evidence="4 5" key="1">
    <citation type="submission" date="2018-08" db="EMBL/GenBank/DDBJ databases">
        <title>Sequencing the genomes of 1000 actinobacteria strains.</title>
        <authorList>
            <person name="Klenk H.-P."/>
        </authorList>
    </citation>
    <scope>NUCLEOTIDE SEQUENCE [LARGE SCALE GENOMIC DNA]</scope>
    <source>
        <strain evidence="4 5">DSM 43927</strain>
    </source>
</reference>
<dbReference type="PANTHER" id="PTHR16305">
    <property type="entry name" value="TESTICULAR SOLUBLE ADENYLYL CYCLASE"/>
    <property type="match status" value="1"/>
</dbReference>
<dbReference type="GO" id="GO:0004016">
    <property type="term" value="F:adenylate cyclase activity"/>
    <property type="evidence" value="ECO:0007669"/>
    <property type="project" value="TreeGrafter"/>
</dbReference>
<feature type="domain" description="Orc1-like AAA ATPase" evidence="3">
    <location>
        <begin position="5"/>
        <end position="165"/>
    </location>
</feature>
<evidence type="ECO:0000256" key="1">
    <source>
        <dbReference type="ARBA" id="ARBA00022741"/>
    </source>
</evidence>
<proteinExistence type="predicted"/>
<comment type="caution">
    <text evidence="4">The sequence shown here is derived from an EMBL/GenBank/DDBJ whole genome shotgun (WGS) entry which is preliminary data.</text>
</comment>
<organism evidence="4 5">
    <name type="scientific">Thermomonospora umbrina</name>
    <dbReference type="NCBI Taxonomy" id="111806"/>
    <lineage>
        <taxon>Bacteria</taxon>
        <taxon>Bacillati</taxon>
        <taxon>Actinomycetota</taxon>
        <taxon>Actinomycetes</taxon>
        <taxon>Streptosporangiales</taxon>
        <taxon>Thermomonosporaceae</taxon>
        <taxon>Thermomonospora</taxon>
    </lineage>
</organism>
<dbReference type="Proteomes" id="UP000256661">
    <property type="component" value="Unassembled WGS sequence"/>
</dbReference>
<dbReference type="PANTHER" id="PTHR16305:SF35">
    <property type="entry name" value="TRANSCRIPTIONAL ACTIVATOR DOMAIN"/>
    <property type="match status" value="1"/>
</dbReference>
<evidence type="ECO:0000256" key="2">
    <source>
        <dbReference type="ARBA" id="ARBA00022840"/>
    </source>
</evidence>